<dbReference type="Proteomes" id="UP000717515">
    <property type="component" value="Unassembled WGS sequence"/>
</dbReference>
<keyword evidence="6 8" id="KW-0472">Membrane</keyword>
<dbReference type="AlphaFoldDB" id="A0A9P8D1U1"/>
<dbReference type="EMBL" id="JAIFTL010000040">
    <property type="protein sequence ID" value="KAG9325435.1"/>
    <property type="molecule type" value="Genomic_DNA"/>
</dbReference>
<comment type="similarity">
    <text evidence="2">Belongs to the chromate ion transporter (CHR) (TC 2.A.51) family.</text>
</comment>
<feature type="transmembrane region" description="Helical" evidence="8">
    <location>
        <begin position="184"/>
        <end position="201"/>
    </location>
</feature>
<dbReference type="InterPro" id="IPR003370">
    <property type="entry name" value="Chromate_transpt"/>
</dbReference>
<dbReference type="Pfam" id="PF02417">
    <property type="entry name" value="Chromate_transp"/>
    <property type="match status" value="2"/>
</dbReference>
<feature type="transmembrane region" description="Helical" evidence="8">
    <location>
        <begin position="117"/>
        <end position="143"/>
    </location>
</feature>
<dbReference type="GO" id="GO:0015109">
    <property type="term" value="F:chromate transmembrane transporter activity"/>
    <property type="evidence" value="ECO:0007669"/>
    <property type="project" value="InterPro"/>
</dbReference>
<protein>
    <recommendedName>
        <fullName evidence="11">Chromate transporter</fullName>
    </recommendedName>
</protein>
<dbReference type="PANTHER" id="PTHR33567:SF3">
    <property type="entry name" value="CHROMATE ION TRANSPORTER (EUROFUNG)"/>
    <property type="match status" value="1"/>
</dbReference>
<keyword evidence="5 8" id="KW-1133">Transmembrane helix</keyword>
<evidence type="ECO:0000256" key="2">
    <source>
        <dbReference type="ARBA" id="ARBA00005262"/>
    </source>
</evidence>
<feature type="region of interest" description="Disordered" evidence="7">
    <location>
        <begin position="248"/>
        <end position="280"/>
    </location>
</feature>
<feature type="transmembrane region" description="Helical" evidence="8">
    <location>
        <begin position="455"/>
        <end position="475"/>
    </location>
</feature>
<feature type="transmembrane region" description="Helical" evidence="8">
    <location>
        <begin position="348"/>
        <end position="372"/>
    </location>
</feature>
<keyword evidence="3" id="KW-1003">Cell membrane</keyword>
<feature type="compositionally biased region" description="Basic and acidic residues" evidence="7">
    <location>
        <begin position="248"/>
        <end position="271"/>
    </location>
</feature>
<feature type="transmembrane region" description="Helical" evidence="8">
    <location>
        <begin position="417"/>
        <end position="435"/>
    </location>
</feature>
<evidence type="ECO:0000313" key="10">
    <source>
        <dbReference type="Proteomes" id="UP000717515"/>
    </source>
</evidence>
<evidence type="ECO:0000313" key="9">
    <source>
        <dbReference type="EMBL" id="KAG9325435.1"/>
    </source>
</evidence>
<comment type="caution">
    <text evidence="9">The sequence shown here is derived from an EMBL/GenBank/DDBJ whole genome shotgun (WGS) entry which is preliminary data.</text>
</comment>
<name>A0A9P8D1U1_MORAP</name>
<accession>A0A9P8D1U1</accession>
<evidence type="ECO:0000256" key="7">
    <source>
        <dbReference type="SAM" id="MobiDB-lite"/>
    </source>
</evidence>
<reference evidence="9" key="1">
    <citation type="submission" date="2021-07" db="EMBL/GenBank/DDBJ databases">
        <title>Draft genome of Mortierella alpina, strain LL118, isolated from an aspen leaf litter sample.</title>
        <authorList>
            <person name="Yang S."/>
            <person name="Vinatzer B.A."/>
        </authorList>
    </citation>
    <scope>NUCLEOTIDE SEQUENCE</scope>
    <source>
        <strain evidence="9">LL118</strain>
    </source>
</reference>
<sequence>MQLSLHIQHSSIPSPHFQTSTTICFRVAMALPSSSNPYNLPPLKDRLREVFNTYFKFGYTTFGGPAAHIAILYDEIVVKREWISNEQFTELFAICQALPGPASTELAYSLTLVRSGFLCSAFAFLLWSIPGAVVMTVVGVLIANIKEGIPLWATRLEQGLASAAIGLVALAAYRMSTTLATDKLTRILALVAGGVSALYTAPWLLPVLMIAGGLVSYIFDAFIASAYLKRTEQRGKCKDKDVETKKDLEKGDDIQGAESHTHEGSIDDKASSVHSSLRNRATVETPAYAEREDVAISDSQVDTERKQFSYTKKLGFFFLLVFLAFLVASILVKALVPPSTVAQYGPLAATFFFVGSIIFGGGPVIIPLLKTYTVDSGWMTNQQFLVGLALIQSLPGPNFNFACFLGAVAMINANKNGVAGAVLCFIGIFLPGILLKNAIIPFWQFVRQHPSVKMVFRGVNACALGLVFSAIWLLWVQTNEVGGHSGYHGVIASTAFVASGYLGVPAPFAIILGGAMGAIEYAVSK</sequence>
<evidence type="ECO:0000256" key="1">
    <source>
        <dbReference type="ARBA" id="ARBA00004651"/>
    </source>
</evidence>
<keyword evidence="4 8" id="KW-0812">Transmembrane</keyword>
<proteinExistence type="inferred from homology"/>
<evidence type="ECO:0000256" key="4">
    <source>
        <dbReference type="ARBA" id="ARBA00022692"/>
    </source>
</evidence>
<organism evidence="9 10">
    <name type="scientific">Mortierella alpina</name>
    <name type="common">Oleaginous fungus</name>
    <name type="synonym">Mortierella renispora</name>
    <dbReference type="NCBI Taxonomy" id="64518"/>
    <lineage>
        <taxon>Eukaryota</taxon>
        <taxon>Fungi</taxon>
        <taxon>Fungi incertae sedis</taxon>
        <taxon>Mucoromycota</taxon>
        <taxon>Mortierellomycotina</taxon>
        <taxon>Mortierellomycetes</taxon>
        <taxon>Mortierellales</taxon>
        <taxon>Mortierellaceae</taxon>
        <taxon>Mortierella</taxon>
    </lineage>
</organism>
<evidence type="ECO:0008006" key="11">
    <source>
        <dbReference type="Google" id="ProtNLM"/>
    </source>
</evidence>
<evidence type="ECO:0000256" key="5">
    <source>
        <dbReference type="ARBA" id="ARBA00022989"/>
    </source>
</evidence>
<evidence type="ECO:0000256" key="6">
    <source>
        <dbReference type="ARBA" id="ARBA00023136"/>
    </source>
</evidence>
<feature type="transmembrane region" description="Helical" evidence="8">
    <location>
        <begin position="207"/>
        <end position="228"/>
    </location>
</feature>
<dbReference type="GO" id="GO:0005886">
    <property type="term" value="C:plasma membrane"/>
    <property type="evidence" value="ECO:0007669"/>
    <property type="project" value="UniProtKB-SubCell"/>
</dbReference>
<comment type="subcellular location">
    <subcellularLocation>
        <location evidence="1">Cell membrane</location>
        <topology evidence="1">Multi-pass membrane protein</topology>
    </subcellularLocation>
</comment>
<dbReference type="PANTHER" id="PTHR33567">
    <property type="entry name" value="CHROMATE ION TRANSPORTER (EUROFUNG)"/>
    <property type="match status" value="1"/>
</dbReference>
<gene>
    <name evidence="9" type="ORF">KVV02_004748</name>
</gene>
<evidence type="ECO:0000256" key="8">
    <source>
        <dbReference type="SAM" id="Phobius"/>
    </source>
</evidence>
<feature type="transmembrane region" description="Helical" evidence="8">
    <location>
        <begin position="314"/>
        <end position="336"/>
    </location>
</feature>
<feature type="transmembrane region" description="Helical" evidence="8">
    <location>
        <begin position="495"/>
        <end position="519"/>
    </location>
</feature>
<evidence type="ECO:0000256" key="3">
    <source>
        <dbReference type="ARBA" id="ARBA00022475"/>
    </source>
</evidence>